<dbReference type="Proteomes" id="UP000015105">
    <property type="component" value="Chromosome 2D"/>
</dbReference>
<proteinExistence type="predicted"/>
<organism evidence="1 2">
    <name type="scientific">Aegilops tauschii subsp. strangulata</name>
    <name type="common">Goatgrass</name>
    <dbReference type="NCBI Taxonomy" id="200361"/>
    <lineage>
        <taxon>Eukaryota</taxon>
        <taxon>Viridiplantae</taxon>
        <taxon>Streptophyta</taxon>
        <taxon>Embryophyta</taxon>
        <taxon>Tracheophyta</taxon>
        <taxon>Spermatophyta</taxon>
        <taxon>Magnoliopsida</taxon>
        <taxon>Liliopsida</taxon>
        <taxon>Poales</taxon>
        <taxon>Poaceae</taxon>
        <taxon>BOP clade</taxon>
        <taxon>Pooideae</taxon>
        <taxon>Triticodae</taxon>
        <taxon>Triticeae</taxon>
        <taxon>Triticinae</taxon>
        <taxon>Aegilops</taxon>
    </lineage>
</organism>
<accession>A0A453C3K6</accession>
<evidence type="ECO:0008006" key="3">
    <source>
        <dbReference type="Google" id="ProtNLM"/>
    </source>
</evidence>
<evidence type="ECO:0000313" key="1">
    <source>
        <dbReference type="EnsemblPlants" id="AET2Gv20723500.1"/>
    </source>
</evidence>
<protein>
    <recommendedName>
        <fullName evidence="3">Reverse transcriptase domain-containing protein</fullName>
    </recommendedName>
</protein>
<reference evidence="2" key="2">
    <citation type="journal article" date="2017" name="Nat. Plants">
        <title>The Aegilops tauschii genome reveals multiple impacts of transposons.</title>
        <authorList>
            <person name="Zhao G."/>
            <person name="Zou C."/>
            <person name="Li K."/>
            <person name="Wang K."/>
            <person name="Li T."/>
            <person name="Gao L."/>
            <person name="Zhang X."/>
            <person name="Wang H."/>
            <person name="Yang Z."/>
            <person name="Liu X."/>
            <person name="Jiang W."/>
            <person name="Mao L."/>
            <person name="Kong X."/>
            <person name="Jiao Y."/>
            <person name="Jia J."/>
        </authorList>
    </citation>
    <scope>NUCLEOTIDE SEQUENCE [LARGE SCALE GENOMIC DNA]</scope>
    <source>
        <strain evidence="2">cv. AL8/78</strain>
    </source>
</reference>
<reference evidence="1" key="3">
    <citation type="journal article" date="2017" name="Nature">
        <title>Genome sequence of the progenitor of the wheat D genome Aegilops tauschii.</title>
        <authorList>
            <person name="Luo M.C."/>
            <person name="Gu Y.Q."/>
            <person name="Puiu D."/>
            <person name="Wang H."/>
            <person name="Twardziok S.O."/>
            <person name="Deal K.R."/>
            <person name="Huo N."/>
            <person name="Zhu T."/>
            <person name="Wang L."/>
            <person name="Wang Y."/>
            <person name="McGuire P.E."/>
            <person name="Liu S."/>
            <person name="Long H."/>
            <person name="Ramasamy R.K."/>
            <person name="Rodriguez J.C."/>
            <person name="Van S.L."/>
            <person name="Yuan L."/>
            <person name="Wang Z."/>
            <person name="Xia Z."/>
            <person name="Xiao L."/>
            <person name="Anderson O.D."/>
            <person name="Ouyang S."/>
            <person name="Liang Y."/>
            <person name="Zimin A.V."/>
            <person name="Pertea G."/>
            <person name="Qi P."/>
            <person name="Bennetzen J.L."/>
            <person name="Dai X."/>
            <person name="Dawson M.W."/>
            <person name="Muller H.G."/>
            <person name="Kugler K."/>
            <person name="Rivarola-Duarte L."/>
            <person name="Spannagl M."/>
            <person name="Mayer K.F.X."/>
            <person name="Lu F.H."/>
            <person name="Bevan M.W."/>
            <person name="Leroy P."/>
            <person name="Li P."/>
            <person name="You F.M."/>
            <person name="Sun Q."/>
            <person name="Liu Z."/>
            <person name="Lyons E."/>
            <person name="Wicker T."/>
            <person name="Salzberg S.L."/>
            <person name="Devos K.M."/>
            <person name="Dvorak J."/>
        </authorList>
    </citation>
    <scope>NUCLEOTIDE SEQUENCE [LARGE SCALE GENOMIC DNA]</scope>
    <source>
        <strain evidence="1">cv. AL8/78</strain>
    </source>
</reference>
<reference evidence="1" key="4">
    <citation type="submission" date="2019-03" db="UniProtKB">
        <authorList>
            <consortium name="EnsemblPlants"/>
        </authorList>
    </citation>
    <scope>IDENTIFICATION</scope>
</reference>
<sequence length="78" mass="8649">HHWDLCGEEVTKAVLRIIQGEESAACVNDTVLVLIPKVINPTLLTQFRPISLCNVIYKIASKVVANRLKVVLPDIISE</sequence>
<evidence type="ECO:0000313" key="2">
    <source>
        <dbReference type="Proteomes" id="UP000015105"/>
    </source>
</evidence>
<dbReference type="Gramene" id="AET2Gv20723500.1">
    <property type="protein sequence ID" value="AET2Gv20723500.1"/>
    <property type="gene ID" value="AET2Gv20723500"/>
</dbReference>
<reference evidence="2" key="1">
    <citation type="journal article" date="2014" name="Science">
        <title>Ancient hybridizations among the ancestral genomes of bread wheat.</title>
        <authorList>
            <consortium name="International Wheat Genome Sequencing Consortium,"/>
            <person name="Marcussen T."/>
            <person name="Sandve S.R."/>
            <person name="Heier L."/>
            <person name="Spannagl M."/>
            <person name="Pfeifer M."/>
            <person name="Jakobsen K.S."/>
            <person name="Wulff B.B."/>
            <person name="Steuernagel B."/>
            <person name="Mayer K.F."/>
            <person name="Olsen O.A."/>
        </authorList>
    </citation>
    <scope>NUCLEOTIDE SEQUENCE [LARGE SCALE GENOMIC DNA]</scope>
    <source>
        <strain evidence="2">cv. AL8/78</strain>
    </source>
</reference>
<name>A0A453C3K6_AEGTS</name>
<dbReference type="EnsemblPlants" id="AET2Gv20723500.1">
    <property type="protein sequence ID" value="AET2Gv20723500.1"/>
    <property type="gene ID" value="AET2Gv20723500"/>
</dbReference>
<dbReference type="STRING" id="200361.A0A453C3K6"/>
<keyword evidence="2" id="KW-1185">Reference proteome</keyword>
<reference evidence="1" key="5">
    <citation type="journal article" date="2021" name="G3 (Bethesda)">
        <title>Aegilops tauschii genome assembly Aet v5.0 features greater sequence contiguity and improved annotation.</title>
        <authorList>
            <person name="Wang L."/>
            <person name="Zhu T."/>
            <person name="Rodriguez J.C."/>
            <person name="Deal K.R."/>
            <person name="Dubcovsky J."/>
            <person name="McGuire P.E."/>
            <person name="Lux T."/>
            <person name="Spannagl M."/>
            <person name="Mayer K.F.X."/>
            <person name="Baldrich P."/>
            <person name="Meyers B.C."/>
            <person name="Huo N."/>
            <person name="Gu Y.Q."/>
            <person name="Zhou H."/>
            <person name="Devos K.M."/>
            <person name="Bennetzen J.L."/>
            <person name="Unver T."/>
            <person name="Budak H."/>
            <person name="Gulick P.J."/>
            <person name="Galiba G."/>
            <person name="Kalapos B."/>
            <person name="Nelson D.R."/>
            <person name="Li P."/>
            <person name="You F.M."/>
            <person name="Luo M.C."/>
            <person name="Dvorak J."/>
        </authorList>
    </citation>
    <scope>NUCLEOTIDE SEQUENCE [LARGE SCALE GENOMIC DNA]</scope>
    <source>
        <strain evidence="1">cv. AL8/78</strain>
    </source>
</reference>
<dbReference type="AlphaFoldDB" id="A0A453C3K6"/>